<dbReference type="Pfam" id="PF04248">
    <property type="entry name" value="NTP_transf_9"/>
    <property type="match status" value="1"/>
</dbReference>
<dbReference type="Gene3D" id="2.170.150.40">
    <property type="entry name" value="Domain of unknown function (DUF427)"/>
    <property type="match status" value="1"/>
</dbReference>
<dbReference type="InterPro" id="IPR038694">
    <property type="entry name" value="DUF427_sf"/>
</dbReference>
<keyword evidence="3" id="KW-1185">Reference proteome</keyword>
<keyword evidence="2" id="KW-0378">Hydrolase</keyword>
<dbReference type="InterPro" id="IPR007361">
    <property type="entry name" value="DUF427"/>
</dbReference>
<dbReference type="AlphaFoldDB" id="A0AAN6GUP9"/>
<evidence type="ECO:0000313" key="2">
    <source>
        <dbReference type="EMBL" id="KAK0557699.1"/>
    </source>
</evidence>
<dbReference type="GO" id="GO:0140933">
    <property type="term" value="F:5'-(N(7)-methylguanosine 5'-triphospho)-[mRNA] hydrolase activity"/>
    <property type="evidence" value="ECO:0007669"/>
    <property type="project" value="UniProtKB-EC"/>
</dbReference>
<accession>A0AAN6GUP9</accession>
<feature type="domain" description="DUF427" evidence="1">
    <location>
        <begin position="42"/>
        <end position="139"/>
    </location>
</feature>
<reference evidence="2" key="1">
    <citation type="journal article" date="2023" name="PhytoFront">
        <title>Draft Genome Resources of Seven Strains of Tilletia horrida, Causal Agent of Kernel Smut of Rice.</title>
        <authorList>
            <person name="Khanal S."/>
            <person name="Antony Babu S."/>
            <person name="Zhou X.G."/>
        </authorList>
    </citation>
    <scope>NUCLEOTIDE SEQUENCE</scope>
    <source>
        <strain evidence="2">TX6</strain>
    </source>
</reference>
<organism evidence="2 3">
    <name type="scientific">Tilletia horrida</name>
    <dbReference type="NCBI Taxonomy" id="155126"/>
    <lineage>
        <taxon>Eukaryota</taxon>
        <taxon>Fungi</taxon>
        <taxon>Dikarya</taxon>
        <taxon>Basidiomycota</taxon>
        <taxon>Ustilaginomycotina</taxon>
        <taxon>Exobasidiomycetes</taxon>
        <taxon>Tilletiales</taxon>
        <taxon>Tilletiaceae</taxon>
        <taxon>Tilletia</taxon>
    </lineage>
</organism>
<comment type="caution">
    <text evidence="2">The sequence shown here is derived from an EMBL/GenBank/DDBJ whole genome shotgun (WGS) entry which is preliminary data.</text>
</comment>
<evidence type="ECO:0000313" key="3">
    <source>
        <dbReference type="Proteomes" id="UP001176517"/>
    </source>
</evidence>
<dbReference type="EC" id="3.6.1.62" evidence="2"/>
<dbReference type="Proteomes" id="UP001176517">
    <property type="component" value="Unassembled WGS sequence"/>
</dbReference>
<sequence>MSNAVRTVESVWNYPRPPALERVPYNLKVVWQPPPQSGAVAVTIADSDHAWAVKETSHPPTYYFPPQDVRLKFLRESRARHTMCEWKGIAHYWDLVPPEKVLNGTSADQLEPIVRARVWSYPSPTPLARDLKEHLCFYPSPQTDPNTVGTWECFADGEKVKPQEGDFYGGWVTSWISGGKKGMKGGDAKDYAGI</sequence>
<proteinExistence type="predicted"/>
<dbReference type="PANTHER" id="PTHR43058:SF1">
    <property type="entry name" value="DUF427 DOMAIN-CONTAINING PROTEIN"/>
    <property type="match status" value="1"/>
</dbReference>
<gene>
    <name evidence="2" type="primary">DCP2_1</name>
    <name evidence="2" type="ORF">OC846_000266</name>
</gene>
<dbReference type="PANTHER" id="PTHR43058">
    <property type="entry name" value="SLR0655 PROTEIN"/>
    <property type="match status" value="1"/>
</dbReference>
<dbReference type="EMBL" id="JAPDMZ010000003">
    <property type="protein sequence ID" value="KAK0557699.1"/>
    <property type="molecule type" value="Genomic_DNA"/>
</dbReference>
<evidence type="ECO:0000259" key="1">
    <source>
        <dbReference type="Pfam" id="PF04248"/>
    </source>
</evidence>
<name>A0AAN6GUP9_9BASI</name>
<protein>
    <submittedName>
        <fullName evidence="2">mRNA-decapping enzyme subunit 2</fullName>
        <ecNumber evidence="2">3.6.1.62</ecNumber>
    </submittedName>
</protein>